<proteinExistence type="predicted"/>
<organism evidence="1">
    <name type="scientific">Arundo donax</name>
    <name type="common">Giant reed</name>
    <name type="synonym">Donax arundinaceus</name>
    <dbReference type="NCBI Taxonomy" id="35708"/>
    <lineage>
        <taxon>Eukaryota</taxon>
        <taxon>Viridiplantae</taxon>
        <taxon>Streptophyta</taxon>
        <taxon>Embryophyta</taxon>
        <taxon>Tracheophyta</taxon>
        <taxon>Spermatophyta</taxon>
        <taxon>Magnoliopsida</taxon>
        <taxon>Liliopsida</taxon>
        <taxon>Poales</taxon>
        <taxon>Poaceae</taxon>
        <taxon>PACMAD clade</taxon>
        <taxon>Arundinoideae</taxon>
        <taxon>Arundineae</taxon>
        <taxon>Arundo</taxon>
    </lineage>
</organism>
<evidence type="ECO:0000313" key="1">
    <source>
        <dbReference type="EMBL" id="JAE10110.1"/>
    </source>
</evidence>
<reference evidence="1" key="1">
    <citation type="submission" date="2014-09" db="EMBL/GenBank/DDBJ databases">
        <authorList>
            <person name="Magalhaes I.L.F."/>
            <person name="Oliveira U."/>
            <person name="Santos F.R."/>
            <person name="Vidigal T.H.D.A."/>
            <person name="Brescovit A.D."/>
            <person name="Santos A.J."/>
        </authorList>
    </citation>
    <scope>NUCLEOTIDE SEQUENCE</scope>
    <source>
        <tissue evidence="1">Shoot tissue taken approximately 20 cm above the soil surface</tissue>
    </source>
</reference>
<dbReference type="AlphaFoldDB" id="A0A0A9FAU2"/>
<sequence>MKKILLISRFKFAVTFFRSYIL</sequence>
<dbReference type="EMBL" id="GBRH01187786">
    <property type="protein sequence ID" value="JAE10110.1"/>
    <property type="molecule type" value="Transcribed_RNA"/>
</dbReference>
<reference evidence="1" key="2">
    <citation type="journal article" date="2015" name="Data Brief">
        <title>Shoot transcriptome of the giant reed, Arundo donax.</title>
        <authorList>
            <person name="Barrero R.A."/>
            <person name="Guerrero F.D."/>
            <person name="Moolhuijzen P."/>
            <person name="Goolsby J.A."/>
            <person name="Tidwell J."/>
            <person name="Bellgard S.E."/>
            <person name="Bellgard M.I."/>
        </authorList>
    </citation>
    <scope>NUCLEOTIDE SEQUENCE</scope>
    <source>
        <tissue evidence="1">Shoot tissue taken approximately 20 cm above the soil surface</tissue>
    </source>
</reference>
<name>A0A0A9FAU2_ARUDO</name>
<accession>A0A0A9FAU2</accession>
<protein>
    <submittedName>
        <fullName evidence="1">Uncharacterized protein</fullName>
    </submittedName>
</protein>